<keyword evidence="6" id="KW-0762">Sugar transport</keyword>
<evidence type="ECO:0000256" key="3">
    <source>
        <dbReference type="ARBA" id="ARBA00022448"/>
    </source>
</evidence>
<organism evidence="6 7">
    <name type="scientific">Streptomyces collinus</name>
    <dbReference type="NCBI Taxonomy" id="42684"/>
    <lineage>
        <taxon>Bacteria</taxon>
        <taxon>Bacillati</taxon>
        <taxon>Actinomycetota</taxon>
        <taxon>Actinomycetes</taxon>
        <taxon>Kitasatosporales</taxon>
        <taxon>Streptomycetaceae</taxon>
        <taxon>Streptomyces</taxon>
    </lineage>
</organism>
<dbReference type="AlphaFoldDB" id="A0AA89Q984"/>
<comment type="caution">
    <text evidence="6">The sequence shown here is derived from an EMBL/GenBank/DDBJ whole genome shotgun (WGS) entry which is preliminary data.</text>
</comment>
<dbReference type="GeneID" id="93842328"/>
<comment type="subcellular location">
    <subcellularLocation>
        <location evidence="1">Cell envelope</location>
    </subcellularLocation>
</comment>
<reference evidence="6 7" key="1">
    <citation type="submission" date="2020-08" db="EMBL/GenBank/DDBJ databases">
        <title>Sequencing the genomes of 1000 actinobacteria strains.</title>
        <authorList>
            <person name="Klenk H.-P."/>
        </authorList>
    </citation>
    <scope>NUCLEOTIDE SEQUENCE [LARGE SCALE GENOMIC DNA]</scope>
    <source>
        <strain evidence="6 7">DSM 40129</strain>
    </source>
</reference>
<keyword evidence="4 5" id="KW-0732">Signal</keyword>
<dbReference type="EMBL" id="JACHLX010000001">
    <property type="protein sequence ID" value="MBB5814875.1"/>
    <property type="molecule type" value="Genomic_DNA"/>
</dbReference>
<sequence length="445" mass="47392">MFRSRNVIKEAAAASTVDRRNLLKAGMFAGLGLAAAPALAACGGGSAGSGPGLKWAGWDGPPQSEVFRRFSEKMTEKLGVKVTYQQVVGDYLSKLLPQLSAGAAPDAFYVGDIYMAKLIETKQVLDLTDYLDSGSAAVRLDDFHEGLYRWCRPADGSPGLYGLPVDCSPLVFWFNKDLLAEAGVSTDPAARFEAGTWTQGALTDLLDKIRATKKRGLVLNGSNWFDWFGWMSTFGGTLFDESGKAVFDADPKSQEALAWLFEQLKSGNITYSGALPQGQGPDVLFYAGQLACLTYPRVILPNMKKVKFGFDITPLPSLSGKDVMPVPVNTAALSVNAKSKNQAKALEFLGNFLNAEGQRFRLSGGGNAVPSIKGLDDVVTEGNVPAHGSLFNDVAAKGYAVPSAIASNAKVARELPVMVDKMLKAGNETPRSFSGKVVKLINGGA</sequence>
<evidence type="ECO:0000313" key="6">
    <source>
        <dbReference type="EMBL" id="MBB5814875.1"/>
    </source>
</evidence>
<gene>
    <name evidence="6" type="ORF">HNR72_005903</name>
</gene>
<dbReference type="InterPro" id="IPR050490">
    <property type="entry name" value="Bact_solute-bd_prot1"/>
</dbReference>
<dbReference type="SUPFAM" id="SSF53850">
    <property type="entry name" value="Periplasmic binding protein-like II"/>
    <property type="match status" value="1"/>
</dbReference>
<name>A0AA89Q984_STRCU</name>
<dbReference type="InterPro" id="IPR006311">
    <property type="entry name" value="TAT_signal"/>
</dbReference>
<evidence type="ECO:0000256" key="4">
    <source>
        <dbReference type="ARBA" id="ARBA00022729"/>
    </source>
</evidence>
<dbReference type="GO" id="GO:0030313">
    <property type="term" value="C:cell envelope"/>
    <property type="evidence" value="ECO:0007669"/>
    <property type="project" value="UniProtKB-SubCell"/>
</dbReference>
<accession>A0AA89Q984</accession>
<dbReference type="PANTHER" id="PTHR43649:SF31">
    <property type="entry name" value="SN-GLYCEROL-3-PHOSPHATE-BINDING PERIPLASMIC PROTEIN UGPB"/>
    <property type="match status" value="1"/>
</dbReference>
<evidence type="ECO:0000256" key="1">
    <source>
        <dbReference type="ARBA" id="ARBA00004196"/>
    </source>
</evidence>
<dbReference type="Gene3D" id="3.40.190.10">
    <property type="entry name" value="Periplasmic binding protein-like II"/>
    <property type="match status" value="1"/>
</dbReference>
<dbReference type="Proteomes" id="UP000579531">
    <property type="component" value="Unassembled WGS sequence"/>
</dbReference>
<comment type="similarity">
    <text evidence="2">Belongs to the bacterial solute-binding protein 1 family.</text>
</comment>
<protein>
    <submittedName>
        <fullName evidence="6">Multiple sugar transport system substrate-binding protein</fullName>
    </submittedName>
</protein>
<keyword evidence="3" id="KW-0813">Transport</keyword>
<dbReference type="PANTHER" id="PTHR43649">
    <property type="entry name" value="ARABINOSE-BINDING PROTEIN-RELATED"/>
    <property type="match status" value="1"/>
</dbReference>
<feature type="signal peptide" evidence="5">
    <location>
        <begin position="1"/>
        <end position="40"/>
    </location>
</feature>
<evidence type="ECO:0000256" key="5">
    <source>
        <dbReference type="SAM" id="SignalP"/>
    </source>
</evidence>
<evidence type="ECO:0000256" key="2">
    <source>
        <dbReference type="ARBA" id="ARBA00008520"/>
    </source>
</evidence>
<dbReference type="InterPro" id="IPR006059">
    <property type="entry name" value="SBP"/>
</dbReference>
<feature type="chain" id="PRO_5041741918" evidence="5">
    <location>
        <begin position="41"/>
        <end position="445"/>
    </location>
</feature>
<dbReference type="Pfam" id="PF01547">
    <property type="entry name" value="SBP_bac_1"/>
    <property type="match status" value="1"/>
</dbReference>
<evidence type="ECO:0000313" key="7">
    <source>
        <dbReference type="Proteomes" id="UP000579531"/>
    </source>
</evidence>
<dbReference type="PROSITE" id="PS51318">
    <property type="entry name" value="TAT"/>
    <property type="match status" value="1"/>
</dbReference>
<dbReference type="RefSeq" id="WP_311241106.1">
    <property type="nucleotide sequence ID" value="NZ_BAABFE010000002.1"/>
</dbReference>
<proteinExistence type="inferred from homology"/>
<keyword evidence="7" id="KW-1185">Reference proteome</keyword>